<evidence type="ECO:0000256" key="5">
    <source>
        <dbReference type="RuleBase" id="RU000383"/>
    </source>
</evidence>
<dbReference type="InterPro" id="IPR039361">
    <property type="entry name" value="Cyclin"/>
</dbReference>
<dbReference type="SMART" id="SM00385">
    <property type="entry name" value="CYCLIN"/>
    <property type="match status" value="2"/>
</dbReference>
<keyword evidence="4" id="KW-0131">Cell cycle</keyword>
<keyword evidence="9" id="KW-1185">Reference proteome</keyword>
<dbReference type="GO" id="GO:0051301">
    <property type="term" value="P:cell division"/>
    <property type="evidence" value="ECO:0007669"/>
    <property type="project" value="UniProtKB-KW"/>
</dbReference>
<dbReference type="FunFam" id="1.10.472.10:FF:000005">
    <property type="entry name" value="G2/mitotic-specific cyclin B"/>
    <property type="match status" value="1"/>
</dbReference>
<feature type="compositionally biased region" description="Basic and acidic residues" evidence="6">
    <location>
        <begin position="91"/>
        <end position="115"/>
    </location>
</feature>
<feature type="region of interest" description="Disordered" evidence="6">
    <location>
        <begin position="1"/>
        <end position="49"/>
    </location>
</feature>
<feature type="domain" description="Cyclin-like" evidence="7">
    <location>
        <begin position="304"/>
        <end position="388"/>
    </location>
</feature>
<dbReference type="PANTHER" id="PTHR10177">
    <property type="entry name" value="CYCLINS"/>
    <property type="match status" value="1"/>
</dbReference>
<proteinExistence type="inferred from homology"/>
<dbReference type="SMART" id="SM01332">
    <property type="entry name" value="Cyclin_C"/>
    <property type="match status" value="1"/>
</dbReference>
<feature type="compositionally biased region" description="Polar residues" evidence="6">
    <location>
        <begin position="1"/>
        <end position="16"/>
    </location>
</feature>
<dbReference type="Proteomes" id="UP000036681">
    <property type="component" value="Unplaced"/>
</dbReference>
<evidence type="ECO:0000259" key="7">
    <source>
        <dbReference type="SMART" id="SM00385"/>
    </source>
</evidence>
<evidence type="ECO:0000256" key="6">
    <source>
        <dbReference type="SAM" id="MobiDB-lite"/>
    </source>
</evidence>
<reference evidence="10" key="1">
    <citation type="submission" date="2023-03" db="UniProtKB">
        <authorList>
            <consortium name="WormBaseParasite"/>
        </authorList>
    </citation>
    <scope>IDENTIFICATION</scope>
</reference>
<dbReference type="SUPFAM" id="SSF47954">
    <property type="entry name" value="Cyclin-like"/>
    <property type="match status" value="2"/>
</dbReference>
<dbReference type="GO" id="GO:0016538">
    <property type="term" value="F:cyclin-dependent protein serine/threonine kinase regulator activity"/>
    <property type="evidence" value="ECO:0007669"/>
    <property type="project" value="InterPro"/>
</dbReference>
<dbReference type="InterPro" id="IPR004367">
    <property type="entry name" value="Cyclin_C-dom"/>
</dbReference>
<dbReference type="GO" id="GO:0044772">
    <property type="term" value="P:mitotic cell cycle phase transition"/>
    <property type="evidence" value="ECO:0007669"/>
    <property type="project" value="InterPro"/>
</dbReference>
<dbReference type="PIRSF" id="PIRSF001771">
    <property type="entry name" value="Cyclin_A_B_D_E"/>
    <property type="match status" value="1"/>
</dbReference>
<name>A0A9J2P4H6_ASCLU</name>
<feature type="domain" description="Cyclin-like" evidence="7">
    <location>
        <begin position="199"/>
        <end position="291"/>
    </location>
</feature>
<dbReference type="InterPro" id="IPR036915">
    <property type="entry name" value="Cyclin-like_sf"/>
</dbReference>
<dbReference type="AlphaFoldDB" id="A0A9J2P4H6"/>
<evidence type="ECO:0000256" key="4">
    <source>
        <dbReference type="ARBA" id="ARBA00023306"/>
    </source>
</evidence>
<dbReference type="WBParaSite" id="ALUE_0000428801-mRNA-1">
    <property type="protein sequence ID" value="ALUE_0000428801-mRNA-1"/>
    <property type="gene ID" value="ALUE_0000428801"/>
</dbReference>
<evidence type="ECO:0000313" key="10">
    <source>
        <dbReference type="WBParaSite" id="ALUE_0000428801-mRNA-1"/>
    </source>
</evidence>
<evidence type="ECO:0000256" key="1">
    <source>
        <dbReference type="ARBA" id="ARBA00006955"/>
    </source>
</evidence>
<protein>
    <submittedName>
        <fullName evidence="10">G2/mitotic-specific cyclin-B3</fullName>
    </submittedName>
</protein>
<accession>A0A9J2P4H6</accession>
<dbReference type="InterPro" id="IPR006671">
    <property type="entry name" value="Cyclin_N"/>
</dbReference>
<dbReference type="Pfam" id="PF02984">
    <property type="entry name" value="Cyclin_C"/>
    <property type="match status" value="1"/>
</dbReference>
<comment type="similarity">
    <text evidence="1">Belongs to the cyclin family. Cyclin AB subfamily.</text>
</comment>
<dbReference type="Gene3D" id="1.10.472.10">
    <property type="entry name" value="Cyclin-like"/>
    <property type="match status" value="2"/>
</dbReference>
<dbReference type="InterPro" id="IPR013763">
    <property type="entry name" value="Cyclin-like_dom"/>
</dbReference>
<evidence type="ECO:0000256" key="2">
    <source>
        <dbReference type="ARBA" id="ARBA00022618"/>
    </source>
</evidence>
<keyword evidence="2" id="KW-0132">Cell division</keyword>
<dbReference type="Pfam" id="PF00134">
    <property type="entry name" value="Cyclin_N"/>
    <property type="match status" value="1"/>
</dbReference>
<dbReference type="InterPro" id="IPR046965">
    <property type="entry name" value="Cyclin_A/B-like"/>
</dbReference>
<feature type="domain" description="Cyclin C-terminal" evidence="8">
    <location>
        <begin position="300"/>
        <end position="418"/>
    </location>
</feature>
<keyword evidence="3 5" id="KW-0195">Cyclin</keyword>
<evidence type="ECO:0000259" key="8">
    <source>
        <dbReference type="SMART" id="SM01332"/>
    </source>
</evidence>
<evidence type="ECO:0000256" key="3">
    <source>
        <dbReference type="ARBA" id="ARBA00023127"/>
    </source>
</evidence>
<sequence>MMLRSRQGSIAVPQNDTKTRAGETAMPVKRHAVNVETDAKDQPKRRRAGLSDLSNAISSNLLIDSGKKICDKDQQPKRRGAMKVLEAKEKEMLPPNAEQHEIPNKRRLSKLRDPPSETAVDDDSVMVLDDAAAAAVVEAEDPCPEYDFDAETASDPFAISMYAFDIFKYYVSREGKFRVGDYLKKQPQITKEMRAVLADWMVEVQENFELNHETLYLAVKLTDLYLDKVLNIGRDDLQLIASTAIFIASKFDVRFQLIYERSPPLIDDFMYICEDSFTREALIGMEQKMLKAVGFDLGSPLSYRFLRRYARVCKMDMGTLTLARYILETSLMFYEFVPVSESLMAAACFLMALRMKSLGDWSTILTKYSGYKSDDVEPLMWRLNHMMVMRPKIYDRLATAYNKYSHEVFFHSAAVPLLDDIFPASEPVGPPPQLSFPLT</sequence>
<evidence type="ECO:0000313" key="9">
    <source>
        <dbReference type="Proteomes" id="UP000036681"/>
    </source>
</evidence>
<feature type="region of interest" description="Disordered" evidence="6">
    <location>
        <begin position="91"/>
        <end position="120"/>
    </location>
</feature>
<organism evidence="9 10">
    <name type="scientific">Ascaris lumbricoides</name>
    <name type="common">Giant roundworm</name>
    <dbReference type="NCBI Taxonomy" id="6252"/>
    <lineage>
        <taxon>Eukaryota</taxon>
        <taxon>Metazoa</taxon>
        <taxon>Ecdysozoa</taxon>
        <taxon>Nematoda</taxon>
        <taxon>Chromadorea</taxon>
        <taxon>Rhabditida</taxon>
        <taxon>Spirurina</taxon>
        <taxon>Ascaridomorpha</taxon>
        <taxon>Ascaridoidea</taxon>
        <taxon>Ascarididae</taxon>
        <taxon>Ascaris</taxon>
    </lineage>
</organism>